<reference evidence="7" key="1">
    <citation type="submission" date="2021-01" db="EMBL/GenBank/DDBJ databases">
        <authorList>
            <person name="Eckstrom K.M.E."/>
        </authorList>
    </citation>
    <scope>NUCLEOTIDE SEQUENCE</scope>
    <source>
        <strain evidence="7">UVCC 0001</strain>
    </source>
</reference>
<organism evidence="7 8">
    <name type="scientific">Prototheca wickerhamii</name>
    <dbReference type="NCBI Taxonomy" id="3111"/>
    <lineage>
        <taxon>Eukaryota</taxon>
        <taxon>Viridiplantae</taxon>
        <taxon>Chlorophyta</taxon>
        <taxon>core chlorophytes</taxon>
        <taxon>Trebouxiophyceae</taxon>
        <taxon>Chlorellales</taxon>
        <taxon>Chlorellaceae</taxon>
        <taxon>Prototheca</taxon>
    </lineage>
</organism>
<dbReference type="InterPro" id="IPR051572">
    <property type="entry name" value="VTC_Complex_Subunit"/>
</dbReference>
<accession>A0AAD9IIF4</accession>
<feature type="transmembrane region" description="Helical" evidence="5">
    <location>
        <begin position="59"/>
        <end position="81"/>
    </location>
</feature>
<keyword evidence="2 5" id="KW-0812">Transmembrane</keyword>
<evidence type="ECO:0000313" key="8">
    <source>
        <dbReference type="Proteomes" id="UP001255856"/>
    </source>
</evidence>
<evidence type="ECO:0000256" key="5">
    <source>
        <dbReference type="SAM" id="Phobius"/>
    </source>
</evidence>
<evidence type="ECO:0000256" key="2">
    <source>
        <dbReference type="ARBA" id="ARBA00022692"/>
    </source>
</evidence>
<evidence type="ECO:0000313" key="7">
    <source>
        <dbReference type="EMBL" id="KAK2076752.1"/>
    </source>
</evidence>
<dbReference type="Pfam" id="PF02656">
    <property type="entry name" value="DUF202"/>
    <property type="match status" value="1"/>
</dbReference>
<feature type="transmembrane region" description="Helical" evidence="5">
    <location>
        <begin position="102"/>
        <end position="127"/>
    </location>
</feature>
<dbReference type="PANTHER" id="PTHR46140:SF1">
    <property type="entry name" value="VACUOLAR TRANSPORTER CHAPERONE COMPLEX SUBUNIT 4-RELATED"/>
    <property type="match status" value="1"/>
</dbReference>
<dbReference type="InterPro" id="IPR003807">
    <property type="entry name" value="DUF202"/>
</dbReference>
<dbReference type="GO" id="GO:0012505">
    <property type="term" value="C:endomembrane system"/>
    <property type="evidence" value="ECO:0007669"/>
    <property type="project" value="UniProtKB-SubCell"/>
</dbReference>
<proteinExistence type="predicted"/>
<comment type="subcellular location">
    <subcellularLocation>
        <location evidence="1">Endomembrane system</location>
        <topology evidence="1">Multi-pass membrane protein</topology>
    </subcellularLocation>
</comment>
<dbReference type="Proteomes" id="UP001255856">
    <property type="component" value="Unassembled WGS sequence"/>
</dbReference>
<evidence type="ECO:0000259" key="6">
    <source>
        <dbReference type="Pfam" id="PF02656"/>
    </source>
</evidence>
<dbReference type="EMBL" id="JASFZW010000009">
    <property type="protein sequence ID" value="KAK2076752.1"/>
    <property type="molecule type" value="Genomic_DNA"/>
</dbReference>
<dbReference type="PANTHER" id="PTHR46140">
    <property type="entry name" value="VACUOLAR TRANSPORTER CHAPERONE 1-RELATED"/>
    <property type="match status" value="1"/>
</dbReference>
<feature type="domain" description="DUF202" evidence="6">
    <location>
        <begin position="15"/>
        <end position="87"/>
    </location>
</feature>
<sequence>MTSQAGLRRTEAKAFFANERTFLHWMNMAVTVGSISAALLGVAGHAHKHWGTELTTRTIAIRVLALLMMGVSIGMALYAAYNFKRRGDMLQQKLDGPYDSRTLPIVLTVVLMTFLLLVWVGAIVSYAHPS</sequence>
<gene>
    <name evidence="7" type="ORF">QBZ16_005512</name>
</gene>
<evidence type="ECO:0000256" key="4">
    <source>
        <dbReference type="ARBA" id="ARBA00023136"/>
    </source>
</evidence>
<evidence type="ECO:0000256" key="3">
    <source>
        <dbReference type="ARBA" id="ARBA00022989"/>
    </source>
</evidence>
<keyword evidence="4 5" id="KW-0472">Membrane</keyword>
<feature type="transmembrane region" description="Helical" evidence="5">
    <location>
        <begin position="21"/>
        <end position="47"/>
    </location>
</feature>
<keyword evidence="8" id="KW-1185">Reference proteome</keyword>
<dbReference type="AlphaFoldDB" id="A0AAD9IIF4"/>
<evidence type="ECO:0000256" key="1">
    <source>
        <dbReference type="ARBA" id="ARBA00004127"/>
    </source>
</evidence>
<keyword evidence="3 5" id="KW-1133">Transmembrane helix</keyword>
<name>A0AAD9IIF4_PROWI</name>
<comment type="caution">
    <text evidence="7">The sequence shown here is derived from an EMBL/GenBank/DDBJ whole genome shotgun (WGS) entry which is preliminary data.</text>
</comment>
<protein>
    <recommendedName>
        <fullName evidence="6">DUF202 domain-containing protein</fullName>
    </recommendedName>
</protein>